<keyword evidence="8" id="KW-0413">Isomerase</keyword>
<keyword evidence="3" id="KW-0949">S-adenosyl-L-methionine</keyword>
<evidence type="ECO:0000256" key="9">
    <source>
        <dbReference type="PIRSR" id="PIRSR603739-50"/>
    </source>
</evidence>
<evidence type="ECO:0000256" key="5">
    <source>
        <dbReference type="ARBA" id="ARBA00022898"/>
    </source>
</evidence>
<feature type="modified residue" description="N6-(pyridoxal phosphate)lysine" evidence="9">
    <location>
        <position position="289"/>
    </location>
</feature>
<keyword evidence="6" id="KW-0408">Iron</keyword>
<evidence type="ECO:0000256" key="1">
    <source>
        <dbReference type="ARBA" id="ARBA00001933"/>
    </source>
</evidence>
<dbReference type="PANTHER" id="PTHR30538:SF1">
    <property type="entry name" value="L-LYSINE 2,3-AMINOMUTASE"/>
    <property type="match status" value="1"/>
</dbReference>
<dbReference type="EMBL" id="PFOH01000006">
    <property type="protein sequence ID" value="PIZ70079.1"/>
    <property type="molecule type" value="Genomic_DNA"/>
</dbReference>
<dbReference type="SUPFAM" id="SSF102114">
    <property type="entry name" value="Radical SAM enzymes"/>
    <property type="match status" value="1"/>
</dbReference>
<dbReference type="InterPro" id="IPR007197">
    <property type="entry name" value="rSAM"/>
</dbReference>
<reference evidence="12" key="1">
    <citation type="submission" date="2017-09" db="EMBL/GenBank/DDBJ databases">
        <title>Depth-based differentiation of microbial function through sediment-hosted aquifers and enrichment of novel symbionts in the deep terrestrial subsurface.</title>
        <authorList>
            <person name="Probst A.J."/>
            <person name="Ladd B."/>
            <person name="Jarett J.K."/>
            <person name="Geller-Mcgrath D.E."/>
            <person name="Sieber C.M.K."/>
            <person name="Emerson J.B."/>
            <person name="Anantharaman K."/>
            <person name="Thomas B.C."/>
            <person name="Malmstrom R."/>
            <person name="Stieglmeier M."/>
            <person name="Klingl A."/>
            <person name="Woyke T."/>
            <person name="Ryan C.M."/>
            <person name="Banfield J.F."/>
        </authorList>
    </citation>
    <scope>NUCLEOTIDE SEQUENCE [LARGE SCALE GENOMIC DNA]</scope>
</reference>
<evidence type="ECO:0000256" key="8">
    <source>
        <dbReference type="ARBA" id="ARBA00023235"/>
    </source>
</evidence>
<evidence type="ECO:0000256" key="2">
    <source>
        <dbReference type="ARBA" id="ARBA00022485"/>
    </source>
</evidence>
<protein>
    <submittedName>
        <fullName evidence="11">Lysine 2,3-aminomutase</fullName>
    </submittedName>
</protein>
<gene>
    <name evidence="11" type="ORF">COY10_00275</name>
</gene>
<dbReference type="PROSITE" id="PS51918">
    <property type="entry name" value="RADICAL_SAM"/>
    <property type="match status" value="1"/>
</dbReference>
<evidence type="ECO:0000313" key="11">
    <source>
        <dbReference type="EMBL" id="PIZ70079.1"/>
    </source>
</evidence>
<dbReference type="Pfam" id="PF04055">
    <property type="entry name" value="Radical_SAM"/>
    <property type="match status" value="1"/>
</dbReference>
<feature type="domain" description="Radical SAM core" evidence="10">
    <location>
        <begin position="60"/>
        <end position="275"/>
    </location>
</feature>
<dbReference type="CDD" id="cd01335">
    <property type="entry name" value="Radical_SAM"/>
    <property type="match status" value="1"/>
</dbReference>
<dbReference type="InterPro" id="IPR013785">
    <property type="entry name" value="Aldolase_TIM"/>
</dbReference>
<keyword evidence="7" id="KW-0411">Iron-sulfur</keyword>
<comment type="caution">
    <text evidence="11">The sequence shown here is derived from an EMBL/GenBank/DDBJ whole genome shotgun (WGS) entry which is preliminary data.</text>
</comment>
<evidence type="ECO:0000256" key="3">
    <source>
        <dbReference type="ARBA" id="ARBA00022691"/>
    </source>
</evidence>
<evidence type="ECO:0000256" key="7">
    <source>
        <dbReference type="ARBA" id="ARBA00023014"/>
    </source>
</evidence>
<organism evidence="11 12">
    <name type="scientific">Candidatus Portnoybacteria bacterium CG_4_10_14_0_2_um_filter_43_36</name>
    <dbReference type="NCBI Taxonomy" id="1974798"/>
    <lineage>
        <taxon>Bacteria</taxon>
        <taxon>Candidatus Portnoyibacteriota</taxon>
    </lineage>
</organism>
<name>A0A2M7UFV8_9BACT</name>
<dbReference type="InterPro" id="IPR006638">
    <property type="entry name" value="Elp3/MiaA/NifB-like_rSAM"/>
</dbReference>
<proteinExistence type="predicted"/>
<keyword evidence="2" id="KW-0004">4Fe-4S</keyword>
<dbReference type="PANTHER" id="PTHR30538">
    <property type="entry name" value="LYSINE 2,3-AMINOMUTASE-RELATED"/>
    <property type="match status" value="1"/>
</dbReference>
<evidence type="ECO:0000259" key="10">
    <source>
        <dbReference type="PROSITE" id="PS51918"/>
    </source>
</evidence>
<dbReference type="Gene3D" id="3.20.20.70">
    <property type="entry name" value="Aldolase class I"/>
    <property type="match status" value="1"/>
</dbReference>
<dbReference type="NCBIfam" id="TIGR00238">
    <property type="entry name" value="KamA family radical SAM protein"/>
    <property type="match status" value="1"/>
</dbReference>
<evidence type="ECO:0000256" key="6">
    <source>
        <dbReference type="ARBA" id="ARBA00023004"/>
    </source>
</evidence>
<dbReference type="InterPro" id="IPR058240">
    <property type="entry name" value="rSAM_sf"/>
</dbReference>
<evidence type="ECO:0000313" key="12">
    <source>
        <dbReference type="Proteomes" id="UP000231688"/>
    </source>
</evidence>
<accession>A0A2M7UFV8</accession>
<dbReference type="InterPro" id="IPR003739">
    <property type="entry name" value="Lys_aminomutase/Glu_NH3_mut"/>
</dbReference>
<dbReference type="GO" id="GO:0051539">
    <property type="term" value="F:4 iron, 4 sulfur cluster binding"/>
    <property type="evidence" value="ECO:0007669"/>
    <property type="project" value="UniProtKB-KW"/>
</dbReference>
<dbReference type="SFLD" id="SFLDG01070">
    <property type="entry name" value="PLP-dependent"/>
    <property type="match status" value="1"/>
</dbReference>
<keyword evidence="4" id="KW-0479">Metal-binding</keyword>
<dbReference type="SMART" id="SM00729">
    <property type="entry name" value="Elp3"/>
    <property type="match status" value="1"/>
</dbReference>
<dbReference type="SFLD" id="SFLDS00029">
    <property type="entry name" value="Radical_SAM"/>
    <property type="match status" value="1"/>
</dbReference>
<dbReference type="Proteomes" id="UP000231688">
    <property type="component" value="Unassembled WGS sequence"/>
</dbReference>
<comment type="cofactor">
    <cofactor evidence="1 9">
        <name>pyridoxal 5'-phosphate</name>
        <dbReference type="ChEBI" id="CHEBI:597326"/>
    </cofactor>
</comment>
<dbReference type="AlphaFoldDB" id="A0A2M7UFV8"/>
<keyword evidence="5 9" id="KW-0663">Pyridoxal phosphate</keyword>
<dbReference type="GO" id="GO:0016853">
    <property type="term" value="F:isomerase activity"/>
    <property type="evidence" value="ECO:0007669"/>
    <property type="project" value="UniProtKB-KW"/>
</dbReference>
<dbReference type="GO" id="GO:0046872">
    <property type="term" value="F:metal ion binding"/>
    <property type="evidence" value="ECO:0007669"/>
    <property type="project" value="UniProtKB-KW"/>
</dbReference>
<evidence type="ECO:0000256" key="4">
    <source>
        <dbReference type="ARBA" id="ARBA00022723"/>
    </source>
</evidence>
<sequence>MPKREKMLVKISRHLKKLAQKSPAVKKQFFPSPKENIVSKKALTDPLLEDIYRKTKGLVHKYPHRVLIELTMNCASYCRFCTRRRMVSDIKKGKIYPADIKKIIDYLKSRPEINEAVFSGGDPLTVPRLLTTTLNKILVLPQIKKLRLHTRVPVSRPGLITKDILCLFKKINKKKPLYLSVHFEHPDEFTPQTIKALEALRQTGVILLSQSVFLKGVNDSYSVLKKLFTELSNLGIRPYYIYHCDLVKGAEHFIVPIEKEIRIMTKLRKNISGIAFPFHLIDTPNGFGKIPLPLDFWKFSPVRFRDFKNRPIEMY</sequence>